<dbReference type="CDD" id="cd17748">
    <property type="entry name" value="BRCT_DNA_ligase_like"/>
    <property type="match status" value="1"/>
</dbReference>
<evidence type="ECO:0000313" key="2">
    <source>
        <dbReference type="EMBL" id="KUG22010.1"/>
    </source>
</evidence>
<dbReference type="Pfam" id="PF00533">
    <property type="entry name" value="BRCT"/>
    <property type="match status" value="1"/>
</dbReference>
<reference evidence="2" key="1">
    <citation type="journal article" date="2015" name="Proc. Natl. Acad. Sci. U.S.A.">
        <title>Networks of energetic and metabolic interactions define dynamics in microbial communities.</title>
        <authorList>
            <person name="Embree M."/>
            <person name="Liu J.K."/>
            <person name="Al-Bassam M.M."/>
            <person name="Zengler K."/>
        </authorList>
    </citation>
    <scope>NUCLEOTIDE SEQUENCE</scope>
</reference>
<dbReference type="PANTHER" id="PTHR30231:SF42">
    <property type="entry name" value="EXONUCLEASE"/>
    <property type="match status" value="1"/>
</dbReference>
<dbReference type="Gene3D" id="3.30.420.10">
    <property type="entry name" value="Ribonuclease H-like superfamily/Ribonuclease H"/>
    <property type="match status" value="1"/>
</dbReference>
<name>A0A0W8FM58_9ZZZZ</name>
<dbReference type="AlphaFoldDB" id="A0A0W8FM58"/>
<comment type="caution">
    <text evidence="2">The sequence shown here is derived from an EMBL/GenBank/DDBJ whole genome shotgun (WGS) entry which is preliminary data.</text>
</comment>
<dbReference type="SUPFAM" id="SSF52113">
    <property type="entry name" value="BRCT domain"/>
    <property type="match status" value="1"/>
</dbReference>
<protein>
    <submittedName>
        <fullName evidence="2">Dna polymerase iii epsilon subunit</fullName>
        <ecNumber evidence="2">2.7.7.7</ecNumber>
    </submittedName>
</protein>
<dbReference type="EC" id="2.7.7.7" evidence="2"/>
<dbReference type="GO" id="GO:0005829">
    <property type="term" value="C:cytosol"/>
    <property type="evidence" value="ECO:0007669"/>
    <property type="project" value="TreeGrafter"/>
</dbReference>
<dbReference type="GO" id="GO:0003676">
    <property type="term" value="F:nucleic acid binding"/>
    <property type="evidence" value="ECO:0007669"/>
    <property type="project" value="InterPro"/>
</dbReference>
<dbReference type="InterPro" id="IPR036420">
    <property type="entry name" value="BRCT_dom_sf"/>
</dbReference>
<dbReference type="GO" id="GO:0003887">
    <property type="term" value="F:DNA-directed DNA polymerase activity"/>
    <property type="evidence" value="ECO:0007669"/>
    <property type="project" value="UniProtKB-EC"/>
</dbReference>
<dbReference type="PANTHER" id="PTHR30231">
    <property type="entry name" value="DNA POLYMERASE III SUBUNIT EPSILON"/>
    <property type="match status" value="1"/>
</dbReference>
<dbReference type="EMBL" id="LNQE01000996">
    <property type="protein sequence ID" value="KUG22010.1"/>
    <property type="molecule type" value="Genomic_DNA"/>
</dbReference>
<dbReference type="Pfam" id="PF00929">
    <property type="entry name" value="RNase_T"/>
    <property type="match status" value="1"/>
</dbReference>
<keyword evidence="2" id="KW-0548">Nucleotidyltransferase</keyword>
<dbReference type="InterPro" id="IPR013520">
    <property type="entry name" value="Ribonucl_H"/>
</dbReference>
<dbReference type="GO" id="GO:0008408">
    <property type="term" value="F:3'-5' exonuclease activity"/>
    <property type="evidence" value="ECO:0007669"/>
    <property type="project" value="TreeGrafter"/>
</dbReference>
<dbReference type="Gene3D" id="3.40.50.10190">
    <property type="entry name" value="BRCT domain"/>
    <property type="match status" value="1"/>
</dbReference>
<dbReference type="SUPFAM" id="SSF53098">
    <property type="entry name" value="Ribonuclease H-like"/>
    <property type="match status" value="1"/>
</dbReference>
<dbReference type="SMART" id="SM00479">
    <property type="entry name" value="EXOIII"/>
    <property type="match status" value="1"/>
</dbReference>
<dbReference type="InterPro" id="IPR036397">
    <property type="entry name" value="RNaseH_sf"/>
</dbReference>
<gene>
    <name evidence="2" type="ORF">ASZ90_008211</name>
</gene>
<organism evidence="2">
    <name type="scientific">hydrocarbon metagenome</name>
    <dbReference type="NCBI Taxonomy" id="938273"/>
    <lineage>
        <taxon>unclassified sequences</taxon>
        <taxon>metagenomes</taxon>
        <taxon>ecological metagenomes</taxon>
    </lineage>
</organism>
<sequence>MNFVAIDFETANADMSSICQIGLVHFNDGCLQEEWKTYIDPEDLFDEINVSIHGIDENTVKGAPKLPDVVNYIYNYLDDRITVCHTHFDRVAIHKACAKYGLRVPTCIWLDSARVSRRTWEQCAYRGYGLGNVCAMLGYQFVQHDALEDAKAAAHIILAAIEKTGMDLPQWLKRVERRIGFPDNSDNSYNISQDGNPDGAFYGENLVFTGALQIPRRLAADMAAKIGFTVIDGVNKKTTILVVGDQDVKKLAGHEKSSKHRKAEKLIAEGAQIRILLESDFKELVLLTENNKITES</sequence>
<feature type="domain" description="Exonuclease" evidence="1">
    <location>
        <begin position="2"/>
        <end position="166"/>
    </location>
</feature>
<keyword evidence="2" id="KW-0808">Transferase</keyword>
<dbReference type="InterPro" id="IPR001357">
    <property type="entry name" value="BRCT_dom"/>
</dbReference>
<accession>A0A0W8FM58</accession>
<dbReference type="InterPro" id="IPR012337">
    <property type="entry name" value="RNaseH-like_sf"/>
</dbReference>
<evidence type="ECO:0000259" key="1">
    <source>
        <dbReference type="SMART" id="SM00479"/>
    </source>
</evidence>
<proteinExistence type="predicted"/>